<accession>A0AAP0X4G2</accession>
<evidence type="ECO:0000313" key="2">
    <source>
        <dbReference type="Proteomes" id="UP001415857"/>
    </source>
</evidence>
<evidence type="ECO:0000313" key="1">
    <source>
        <dbReference type="EMBL" id="KAK9290096.1"/>
    </source>
</evidence>
<gene>
    <name evidence="1" type="ORF">L1049_008260</name>
</gene>
<sequence length="121" mass="14089">MAGDEMDIYVARLHRKCALDEEEREKQMKIIVGTITIVIAAFVARYHGKFVTEEPLPDWDHERRTLNGLYNGSEVDCVEQLRVSKHGFLKLCKILHENNEACPYQRSSGNLFTYSWSWLEV</sequence>
<protein>
    <submittedName>
        <fullName evidence="1">Uncharacterized protein</fullName>
    </submittedName>
</protein>
<reference evidence="1 2" key="1">
    <citation type="journal article" date="2024" name="Plant J.">
        <title>Genome sequences and population genomics reveal climatic adaptation and genomic divergence between two closely related sweetgum species.</title>
        <authorList>
            <person name="Xu W.Q."/>
            <person name="Ren C.Q."/>
            <person name="Zhang X.Y."/>
            <person name="Comes H.P."/>
            <person name="Liu X.H."/>
            <person name="Li Y.G."/>
            <person name="Kettle C.J."/>
            <person name="Jalonen R."/>
            <person name="Gaisberger H."/>
            <person name="Ma Y.Z."/>
            <person name="Qiu Y.X."/>
        </authorList>
    </citation>
    <scope>NUCLEOTIDE SEQUENCE [LARGE SCALE GENOMIC DNA]</scope>
    <source>
        <strain evidence="1">Hangzhou</strain>
    </source>
</reference>
<dbReference type="AlphaFoldDB" id="A0AAP0X4G2"/>
<name>A0AAP0X4G2_LIQFO</name>
<dbReference type="EMBL" id="JBBPBK010000002">
    <property type="protein sequence ID" value="KAK9290096.1"/>
    <property type="molecule type" value="Genomic_DNA"/>
</dbReference>
<organism evidence="1 2">
    <name type="scientific">Liquidambar formosana</name>
    <name type="common">Formosan gum</name>
    <dbReference type="NCBI Taxonomy" id="63359"/>
    <lineage>
        <taxon>Eukaryota</taxon>
        <taxon>Viridiplantae</taxon>
        <taxon>Streptophyta</taxon>
        <taxon>Embryophyta</taxon>
        <taxon>Tracheophyta</taxon>
        <taxon>Spermatophyta</taxon>
        <taxon>Magnoliopsida</taxon>
        <taxon>eudicotyledons</taxon>
        <taxon>Gunneridae</taxon>
        <taxon>Pentapetalae</taxon>
        <taxon>Saxifragales</taxon>
        <taxon>Altingiaceae</taxon>
        <taxon>Liquidambar</taxon>
    </lineage>
</organism>
<keyword evidence="2" id="KW-1185">Reference proteome</keyword>
<dbReference type="Proteomes" id="UP001415857">
    <property type="component" value="Unassembled WGS sequence"/>
</dbReference>
<proteinExistence type="predicted"/>
<comment type="caution">
    <text evidence="1">The sequence shown here is derived from an EMBL/GenBank/DDBJ whole genome shotgun (WGS) entry which is preliminary data.</text>
</comment>